<dbReference type="Pfam" id="PF04102">
    <property type="entry name" value="SlyX"/>
    <property type="match status" value="1"/>
</dbReference>
<sequence length="68" mass="7690">MTDAIDRIEERLAHLIAQIEDLSDVVARQDRTIDTLSGKVELLMRREASRDADGSGAHLYGDERPPHY</sequence>
<dbReference type="InterPro" id="IPR007236">
    <property type="entry name" value="SlyX"/>
</dbReference>
<dbReference type="EMBL" id="FTOQ01000001">
    <property type="protein sequence ID" value="SIS60113.1"/>
    <property type="molecule type" value="Genomic_DNA"/>
</dbReference>
<evidence type="ECO:0000313" key="3">
    <source>
        <dbReference type="Proteomes" id="UP000186684"/>
    </source>
</evidence>
<gene>
    <name evidence="2" type="ORF">SAMN05421759_101692</name>
</gene>
<name>A0A1N7KEU7_9RHOB</name>
<dbReference type="STRING" id="633194.SAMN05421759_101692"/>
<proteinExistence type="predicted"/>
<reference evidence="3" key="1">
    <citation type="submission" date="2017-01" db="EMBL/GenBank/DDBJ databases">
        <authorList>
            <person name="Varghese N."/>
            <person name="Submissions S."/>
        </authorList>
    </citation>
    <scope>NUCLEOTIDE SEQUENCE [LARGE SCALE GENOMIC DNA]</scope>
    <source>
        <strain evidence="3">DSM 29430</strain>
    </source>
</reference>
<keyword evidence="3" id="KW-1185">Reference proteome</keyword>
<evidence type="ECO:0000313" key="2">
    <source>
        <dbReference type="EMBL" id="SIS60113.1"/>
    </source>
</evidence>
<dbReference type="RefSeq" id="WP_200798009.1">
    <property type="nucleotide sequence ID" value="NZ_FTOQ01000001.1"/>
</dbReference>
<feature type="region of interest" description="Disordered" evidence="1">
    <location>
        <begin position="47"/>
        <end position="68"/>
    </location>
</feature>
<evidence type="ECO:0000256" key="1">
    <source>
        <dbReference type="SAM" id="MobiDB-lite"/>
    </source>
</evidence>
<dbReference type="Proteomes" id="UP000186684">
    <property type="component" value="Unassembled WGS sequence"/>
</dbReference>
<organism evidence="2 3">
    <name type="scientific">Roseivivax lentus</name>
    <dbReference type="NCBI Taxonomy" id="633194"/>
    <lineage>
        <taxon>Bacteria</taxon>
        <taxon>Pseudomonadati</taxon>
        <taxon>Pseudomonadota</taxon>
        <taxon>Alphaproteobacteria</taxon>
        <taxon>Rhodobacterales</taxon>
        <taxon>Roseobacteraceae</taxon>
        <taxon>Roseivivax</taxon>
    </lineage>
</organism>
<accession>A0A1N7KEU7</accession>
<protein>
    <submittedName>
        <fullName evidence="2">SlyX protein</fullName>
    </submittedName>
</protein>
<dbReference type="AlphaFoldDB" id="A0A1N7KEU7"/>